<name>A0A5B7EEJ5_PORTR</name>
<sequence length="36" mass="3429">MAQPTSSAPSASSVVNAACGASKSSSNFSAGTPTLR</sequence>
<dbReference type="EMBL" id="VSRR010002367">
    <property type="protein sequence ID" value="MPC31094.1"/>
    <property type="molecule type" value="Genomic_DNA"/>
</dbReference>
<evidence type="ECO:0000313" key="3">
    <source>
        <dbReference type="Proteomes" id="UP000324222"/>
    </source>
</evidence>
<evidence type="ECO:0000313" key="2">
    <source>
        <dbReference type="EMBL" id="MPC31094.1"/>
    </source>
</evidence>
<evidence type="ECO:0000256" key="1">
    <source>
        <dbReference type="SAM" id="MobiDB-lite"/>
    </source>
</evidence>
<feature type="compositionally biased region" description="Polar residues" evidence="1">
    <location>
        <begin position="22"/>
        <end position="36"/>
    </location>
</feature>
<keyword evidence="3" id="KW-1185">Reference proteome</keyword>
<dbReference type="AlphaFoldDB" id="A0A5B7EEJ5"/>
<proteinExistence type="predicted"/>
<accession>A0A5B7EEJ5</accession>
<gene>
    <name evidence="2" type="ORF">E2C01_024371</name>
</gene>
<reference evidence="2 3" key="1">
    <citation type="submission" date="2019-05" db="EMBL/GenBank/DDBJ databases">
        <title>Another draft genome of Portunus trituberculatus and its Hox gene families provides insights of decapod evolution.</title>
        <authorList>
            <person name="Jeong J.-H."/>
            <person name="Song I."/>
            <person name="Kim S."/>
            <person name="Choi T."/>
            <person name="Kim D."/>
            <person name="Ryu S."/>
            <person name="Kim W."/>
        </authorList>
    </citation>
    <scope>NUCLEOTIDE SEQUENCE [LARGE SCALE GENOMIC DNA]</scope>
    <source>
        <tissue evidence="2">Muscle</tissue>
    </source>
</reference>
<feature type="region of interest" description="Disordered" evidence="1">
    <location>
        <begin position="1"/>
        <end position="36"/>
    </location>
</feature>
<protein>
    <submittedName>
        <fullName evidence="2">Uncharacterized protein</fullName>
    </submittedName>
</protein>
<feature type="compositionally biased region" description="Low complexity" evidence="1">
    <location>
        <begin position="1"/>
        <end position="18"/>
    </location>
</feature>
<dbReference type="Proteomes" id="UP000324222">
    <property type="component" value="Unassembled WGS sequence"/>
</dbReference>
<organism evidence="2 3">
    <name type="scientific">Portunus trituberculatus</name>
    <name type="common">Swimming crab</name>
    <name type="synonym">Neptunus trituberculatus</name>
    <dbReference type="NCBI Taxonomy" id="210409"/>
    <lineage>
        <taxon>Eukaryota</taxon>
        <taxon>Metazoa</taxon>
        <taxon>Ecdysozoa</taxon>
        <taxon>Arthropoda</taxon>
        <taxon>Crustacea</taxon>
        <taxon>Multicrustacea</taxon>
        <taxon>Malacostraca</taxon>
        <taxon>Eumalacostraca</taxon>
        <taxon>Eucarida</taxon>
        <taxon>Decapoda</taxon>
        <taxon>Pleocyemata</taxon>
        <taxon>Brachyura</taxon>
        <taxon>Eubrachyura</taxon>
        <taxon>Portunoidea</taxon>
        <taxon>Portunidae</taxon>
        <taxon>Portuninae</taxon>
        <taxon>Portunus</taxon>
    </lineage>
</organism>
<comment type="caution">
    <text evidence="2">The sequence shown here is derived from an EMBL/GenBank/DDBJ whole genome shotgun (WGS) entry which is preliminary data.</text>
</comment>